<feature type="transmembrane region" description="Helical" evidence="7">
    <location>
        <begin position="525"/>
        <end position="544"/>
    </location>
</feature>
<evidence type="ECO:0000313" key="8">
    <source>
        <dbReference type="EMBL" id="KAH7084289.1"/>
    </source>
</evidence>
<keyword evidence="4 7" id="KW-1133">Transmembrane helix</keyword>
<gene>
    <name evidence="8" type="ORF">FB567DRAFT_79036</name>
</gene>
<evidence type="ECO:0000256" key="2">
    <source>
        <dbReference type="ARBA" id="ARBA00022448"/>
    </source>
</evidence>
<dbReference type="PIRSF" id="PIRSF006060">
    <property type="entry name" value="AA_transporter"/>
    <property type="match status" value="1"/>
</dbReference>
<feature type="transmembrane region" description="Helical" evidence="7">
    <location>
        <begin position="87"/>
        <end position="104"/>
    </location>
</feature>
<feature type="region of interest" description="Disordered" evidence="6">
    <location>
        <begin position="48"/>
        <end position="80"/>
    </location>
</feature>
<dbReference type="InterPro" id="IPR002293">
    <property type="entry name" value="AA/rel_permease1"/>
</dbReference>
<dbReference type="EMBL" id="JAGMVJ010000012">
    <property type="protein sequence ID" value="KAH7084289.1"/>
    <property type="molecule type" value="Genomic_DNA"/>
</dbReference>
<keyword evidence="9" id="KW-1185">Reference proteome</keyword>
<accession>A0A8K0VWY8</accession>
<feature type="transmembrane region" description="Helical" evidence="7">
    <location>
        <begin position="213"/>
        <end position="233"/>
    </location>
</feature>
<feature type="transmembrane region" description="Helical" evidence="7">
    <location>
        <begin position="424"/>
        <end position="442"/>
    </location>
</feature>
<evidence type="ECO:0000256" key="7">
    <source>
        <dbReference type="SAM" id="Phobius"/>
    </source>
</evidence>
<dbReference type="PANTHER" id="PTHR45649">
    <property type="entry name" value="AMINO-ACID PERMEASE BAT1"/>
    <property type="match status" value="1"/>
</dbReference>
<keyword evidence="3 7" id="KW-0812">Transmembrane</keyword>
<dbReference type="GO" id="GO:0016020">
    <property type="term" value="C:membrane"/>
    <property type="evidence" value="ECO:0007669"/>
    <property type="project" value="UniProtKB-SubCell"/>
</dbReference>
<dbReference type="Proteomes" id="UP000813461">
    <property type="component" value="Unassembled WGS sequence"/>
</dbReference>
<evidence type="ECO:0000313" key="9">
    <source>
        <dbReference type="Proteomes" id="UP000813461"/>
    </source>
</evidence>
<dbReference type="AlphaFoldDB" id="A0A8K0VWY8"/>
<feature type="transmembrane region" description="Helical" evidence="7">
    <location>
        <begin position="322"/>
        <end position="348"/>
    </location>
</feature>
<comment type="caution">
    <text evidence="8">The sequence shown here is derived from an EMBL/GenBank/DDBJ whole genome shotgun (WGS) entry which is preliminary data.</text>
</comment>
<organism evidence="8 9">
    <name type="scientific">Paraphoma chrysanthemicola</name>
    <dbReference type="NCBI Taxonomy" id="798071"/>
    <lineage>
        <taxon>Eukaryota</taxon>
        <taxon>Fungi</taxon>
        <taxon>Dikarya</taxon>
        <taxon>Ascomycota</taxon>
        <taxon>Pezizomycotina</taxon>
        <taxon>Dothideomycetes</taxon>
        <taxon>Pleosporomycetidae</taxon>
        <taxon>Pleosporales</taxon>
        <taxon>Pleosporineae</taxon>
        <taxon>Phaeosphaeriaceae</taxon>
        <taxon>Paraphoma</taxon>
    </lineage>
</organism>
<evidence type="ECO:0000256" key="5">
    <source>
        <dbReference type="ARBA" id="ARBA00023136"/>
    </source>
</evidence>
<feature type="transmembrane region" description="Helical" evidence="7">
    <location>
        <begin position="169"/>
        <end position="193"/>
    </location>
</feature>
<feature type="transmembrane region" description="Helical" evidence="7">
    <location>
        <begin position="448"/>
        <end position="474"/>
    </location>
</feature>
<feature type="transmembrane region" description="Helical" evidence="7">
    <location>
        <begin position="283"/>
        <end position="301"/>
    </location>
</feature>
<dbReference type="PANTHER" id="PTHR45649:SF2">
    <property type="entry name" value="ACID PERMEASE, PUTATIVE-RELATED"/>
    <property type="match status" value="1"/>
</dbReference>
<evidence type="ECO:0000256" key="6">
    <source>
        <dbReference type="SAM" id="MobiDB-lite"/>
    </source>
</evidence>
<dbReference type="GO" id="GO:0022857">
    <property type="term" value="F:transmembrane transporter activity"/>
    <property type="evidence" value="ECO:0007669"/>
    <property type="project" value="InterPro"/>
</dbReference>
<proteinExistence type="predicted"/>
<comment type="subcellular location">
    <subcellularLocation>
        <location evidence="1">Membrane</location>
        <topology evidence="1">Multi-pass membrane protein</topology>
    </subcellularLocation>
</comment>
<feature type="transmembrane region" description="Helical" evidence="7">
    <location>
        <begin position="368"/>
        <end position="390"/>
    </location>
</feature>
<dbReference type="Gene3D" id="1.20.1740.10">
    <property type="entry name" value="Amino acid/polyamine transporter I"/>
    <property type="match status" value="1"/>
</dbReference>
<reference evidence="8" key="1">
    <citation type="journal article" date="2021" name="Nat. Commun.">
        <title>Genetic determinants of endophytism in the Arabidopsis root mycobiome.</title>
        <authorList>
            <person name="Mesny F."/>
            <person name="Miyauchi S."/>
            <person name="Thiergart T."/>
            <person name="Pickel B."/>
            <person name="Atanasova L."/>
            <person name="Karlsson M."/>
            <person name="Huettel B."/>
            <person name="Barry K.W."/>
            <person name="Haridas S."/>
            <person name="Chen C."/>
            <person name="Bauer D."/>
            <person name="Andreopoulos W."/>
            <person name="Pangilinan J."/>
            <person name="LaButti K."/>
            <person name="Riley R."/>
            <person name="Lipzen A."/>
            <person name="Clum A."/>
            <person name="Drula E."/>
            <person name="Henrissat B."/>
            <person name="Kohler A."/>
            <person name="Grigoriev I.V."/>
            <person name="Martin F.M."/>
            <person name="Hacquard S."/>
        </authorList>
    </citation>
    <scope>NUCLEOTIDE SEQUENCE</scope>
    <source>
        <strain evidence="8">MPI-SDFR-AT-0120</strain>
    </source>
</reference>
<sequence>MQHPGYATSHCHRIVSDYPSAFHRTSLFPCRASLAYNDMADTKLEAEVIPRDSESQEEHAVVSEKKGTPDDQKDMHRMGKKQELRRNFRFVSIFGYSMILMATWETVLTTLIIPLTNGGTGGAIFVFIGTAIGMGFVIASMAEMASMAPTSGGQYHWVSEFAPKKHQKFLSYVVGWLCVLGWQTGIASIAFLAGGQIQGLIILNNASYVPQRWHGTLLIIAVASFSIIFNTLLARKLPLVEGTVLVLHIFGFFAIFITMWVLGPRSKASDVFGSFQDNAGWGNVGLSCLVGQLAPIFSLLGSDAATHMSEELRDAAHTLPRAMIWTAIINSTLGFLMLVTFCFCLGDVESVIMTATGQPHIQVMYNATQSTAGATALASITVVMAIFGCVNNVATCSRQLFAFARDHGVPGGAFLSRVRPGWDIPLNSVLVSFAVSIGLSMINIGSTVAFNSIASLGTCALLSSYIISISCMFLKRWRNEPLLPSKFNLGKAGIWINGISVLYLSVAFLFAFFPTFPHPTPDLMNWNILIYGVVVVFSLVYFVIKGRKVYEGPVEYINRVY</sequence>
<keyword evidence="5 7" id="KW-0472">Membrane</keyword>
<evidence type="ECO:0000256" key="4">
    <source>
        <dbReference type="ARBA" id="ARBA00022989"/>
    </source>
</evidence>
<name>A0A8K0VWY8_9PLEO</name>
<feature type="transmembrane region" description="Helical" evidence="7">
    <location>
        <begin position="124"/>
        <end position="148"/>
    </location>
</feature>
<keyword evidence="2" id="KW-0813">Transport</keyword>
<evidence type="ECO:0000256" key="1">
    <source>
        <dbReference type="ARBA" id="ARBA00004141"/>
    </source>
</evidence>
<dbReference type="OrthoDB" id="3257095at2759"/>
<dbReference type="Pfam" id="PF13520">
    <property type="entry name" value="AA_permease_2"/>
    <property type="match status" value="1"/>
</dbReference>
<protein>
    <submittedName>
        <fullName evidence="8">Amino acid permease-domain-containing protein</fullName>
    </submittedName>
</protein>
<evidence type="ECO:0000256" key="3">
    <source>
        <dbReference type="ARBA" id="ARBA00022692"/>
    </source>
</evidence>
<feature type="transmembrane region" description="Helical" evidence="7">
    <location>
        <begin position="245"/>
        <end position="263"/>
    </location>
</feature>
<feature type="transmembrane region" description="Helical" evidence="7">
    <location>
        <begin position="494"/>
        <end position="513"/>
    </location>
</feature>